<evidence type="ECO:0000313" key="4">
    <source>
        <dbReference type="Proteomes" id="UP001216139"/>
    </source>
</evidence>
<dbReference type="Proteomes" id="UP001216139">
    <property type="component" value="Chromosome"/>
</dbReference>
<feature type="chain" id="PRO_5045897813" evidence="1">
    <location>
        <begin position="23"/>
        <end position="656"/>
    </location>
</feature>
<reference evidence="3 4" key="1">
    <citation type="submission" date="2023-02" db="EMBL/GenBank/DDBJ databases">
        <title>Genome sequence of Mucilaginibacter jinjuensis strain KACC 16571.</title>
        <authorList>
            <person name="Kim S."/>
            <person name="Heo J."/>
            <person name="Kwon S.-W."/>
        </authorList>
    </citation>
    <scope>NUCLEOTIDE SEQUENCE [LARGE SCALE GENOMIC DNA]</scope>
    <source>
        <strain evidence="3 4">KACC 16571</strain>
    </source>
</reference>
<protein>
    <submittedName>
        <fullName evidence="3">M1 family metallopeptidase</fullName>
    </submittedName>
</protein>
<dbReference type="CDD" id="cd09604">
    <property type="entry name" value="M1_APN_like"/>
    <property type="match status" value="1"/>
</dbReference>
<accession>A0ABY7T9E9</accession>
<proteinExistence type="predicted"/>
<dbReference type="InterPro" id="IPR027268">
    <property type="entry name" value="Peptidase_M4/M1_CTD_sf"/>
</dbReference>
<organism evidence="3 4">
    <name type="scientific">Mucilaginibacter jinjuensis</name>
    <dbReference type="NCBI Taxonomy" id="1176721"/>
    <lineage>
        <taxon>Bacteria</taxon>
        <taxon>Pseudomonadati</taxon>
        <taxon>Bacteroidota</taxon>
        <taxon>Sphingobacteriia</taxon>
        <taxon>Sphingobacteriales</taxon>
        <taxon>Sphingobacteriaceae</taxon>
        <taxon>Mucilaginibacter</taxon>
    </lineage>
</organism>
<dbReference type="RefSeq" id="WP_273631265.1">
    <property type="nucleotide sequence ID" value="NZ_CP117167.1"/>
</dbReference>
<keyword evidence="1" id="KW-0732">Signal</keyword>
<evidence type="ECO:0000313" key="3">
    <source>
        <dbReference type="EMBL" id="WCT12992.1"/>
    </source>
</evidence>
<sequence>MRCFSLTSLSLVFFAGIQLCFAQQATNQPELSKFDNTQLFSPLFYTKNGTEYRAADGEPGPLYWQNRADYQLAARLDDKTNEVSGTEILTYTNNSPQKMDFLWMQLEQNLYKSDSRGSAMEAAMGSRNHSKGRVYEGYNIKSVSVNDVPVKYQVIDTRMQLFLPSALAAKGGKVSVKIEYSFVVPDYGSDRTGVQQTRNGKIFTVGQWYPRMCVYDDVMGWNTVPYNGPSEFYLEYGDFDVSITAPASHIVFASGELQNPQDVYTPLQQQRFAQAAMSDKTVIIRSSSEVRSSNSRPVGKPELTWHYKMSNARDVAWASSAAFIVDAAKINLPEGKHALAISAYPVESKGNNGWENSTEYVKGSLEYNSNKWFPYPYPTAVAVAGIVGGMEYPGIVFCGSNSNGGSLWSVNDHEFGHTWFPMIVGSNERLYGWMDEGFNTFINGLSTRDFNKGEYAEMAAPIDWTSNKAVHILNPNMEPVMSTPDNILEMHNGTLLYEKPAEALNILRNQVLGTERFDLAFKTYIERWAYKHPTPDDFFRTMENVSGENLNWFWREWFLNNWQLDVTVSDVKYVDGNPARGALISIDNLDKMALPVILEIKTKSGKTSRIKLPVEVWATGSHWVFKYPSTEEISTVTYDPDHVFPDYNTDNNTWRR</sequence>
<gene>
    <name evidence="3" type="ORF">PQO05_03470</name>
</gene>
<name>A0ABY7T9E9_9SPHI</name>
<dbReference type="EMBL" id="CP117167">
    <property type="protein sequence ID" value="WCT12992.1"/>
    <property type="molecule type" value="Genomic_DNA"/>
</dbReference>
<keyword evidence="4" id="KW-1185">Reference proteome</keyword>
<feature type="domain" description="Peptidase M1 membrane alanine aminopeptidase" evidence="2">
    <location>
        <begin position="402"/>
        <end position="557"/>
    </location>
</feature>
<dbReference type="SUPFAM" id="SSF55486">
    <property type="entry name" value="Metalloproteases ('zincins'), catalytic domain"/>
    <property type="match status" value="1"/>
</dbReference>
<evidence type="ECO:0000256" key="1">
    <source>
        <dbReference type="SAM" id="SignalP"/>
    </source>
</evidence>
<dbReference type="Pfam" id="PF01433">
    <property type="entry name" value="Peptidase_M1"/>
    <property type="match status" value="1"/>
</dbReference>
<evidence type="ECO:0000259" key="2">
    <source>
        <dbReference type="Pfam" id="PF01433"/>
    </source>
</evidence>
<dbReference type="Gene3D" id="1.10.390.10">
    <property type="entry name" value="Neutral Protease Domain 2"/>
    <property type="match status" value="1"/>
</dbReference>
<dbReference type="InterPro" id="IPR014782">
    <property type="entry name" value="Peptidase_M1_dom"/>
</dbReference>
<feature type="signal peptide" evidence="1">
    <location>
        <begin position="1"/>
        <end position="22"/>
    </location>
</feature>